<dbReference type="InterPro" id="IPR008979">
    <property type="entry name" value="Galactose-bd-like_sf"/>
</dbReference>
<dbReference type="SUPFAM" id="SSF53474">
    <property type="entry name" value="alpha/beta-Hydrolases"/>
    <property type="match status" value="1"/>
</dbReference>
<keyword evidence="1" id="KW-0378">Hydrolase</keyword>
<organism evidence="3 4">
    <name type="scientific">Penicillium cataractarum</name>
    <dbReference type="NCBI Taxonomy" id="2100454"/>
    <lineage>
        <taxon>Eukaryota</taxon>
        <taxon>Fungi</taxon>
        <taxon>Dikarya</taxon>
        <taxon>Ascomycota</taxon>
        <taxon>Pezizomycotina</taxon>
        <taxon>Eurotiomycetes</taxon>
        <taxon>Eurotiomycetidae</taxon>
        <taxon>Eurotiales</taxon>
        <taxon>Aspergillaceae</taxon>
        <taxon>Penicillium</taxon>
    </lineage>
</organism>
<accession>A0A9W9V9R3</accession>
<dbReference type="RefSeq" id="XP_056555905.1">
    <property type="nucleotide sequence ID" value="XM_056700492.1"/>
</dbReference>
<dbReference type="EMBL" id="JAPZBS010000005">
    <property type="protein sequence ID" value="KAJ5371471.1"/>
    <property type="molecule type" value="Genomic_DNA"/>
</dbReference>
<evidence type="ECO:0000259" key="2">
    <source>
        <dbReference type="SMART" id="SM00939"/>
    </source>
</evidence>
<dbReference type="SMART" id="SM00939">
    <property type="entry name" value="PepX_C"/>
    <property type="match status" value="1"/>
</dbReference>
<dbReference type="InterPro" id="IPR005674">
    <property type="entry name" value="CocE/Ser_esterase"/>
</dbReference>
<dbReference type="Pfam" id="PF02129">
    <property type="entry name" value="Peptidase_S15"/>
    <property type="match status" value="1"/>
</dbReference>
<dbReference type="NCBIfam" id="TIGR00976">
    <property type="entry name" value="CocE_NonD"/>
    <property type="match status" value="1"/>
</dbReference>
<dbReference type="GO" id="GO:0072330">
    <property type="term" value="P:monocarboxylic acid biosynthetic process"/>
    <property type="evidence" value="ECO:0007669"/>
    <property type="project" value="UniProtKB-ARBA"/>
</dbReference>
<dbReference type="Proteomes" id="UP001147782">
    <property type="component" value="Unassembled WGS sequence"/>
</dbReference>
<name>A0A9W9V9R3_9EURO</name>
<dbReference type="Pfam" id="PF08530">
    <property type="entry name" value="PepX_C"/>
    <property type="match status" value="1"/>
</dbReference>
<dbReference type="GeneID" id="81439671"/>
<dbReference type="GO" id="GO:0017000">
    <property type="term" value="P:antibiotic biosynthetic process"/>
    <property type="evidence" value="ECO:0007669"/>
    <property type="project" value="UniProtKB-ARBA"/>
</dbReference>
<dbReference type="GO" id="GO:0008239">
    <property type="term" value="F:dipeptidyl-peptidase activity"/>
    <property type="evidence" value="ECO:0007669"/>
    <property type="project" value="InterPro"/>
</dbReference>
<dbReference type="Gene3D" id="2.60.120.260">
    <property type="entry name" value="Galactose-binding domain-like"/>
    <property type="match status" value="1"/>
</dbReference>
<reference evidence="3" key="1">
    <citation type="submission" date="2022-11" db="EMBL/GenBank/DDBJ databases">
        <authorList>
            <person name="Petersen C."/>
        </authorList>
    </citation>
    <scope>NUCLEOTIDE SEQUENCE</scope>
    <source>
        <strain evidence="3">IBT 29864</strain>
    </source>
</reference>
<evidence type="ECO:0000313" key="3">
    <source>
        <dbReference type="EMBL" id="KAJ5371471.1"/>
    </source>
</evidence>
<gene>
    <name evidence="3" type="ORF">N7496_007563</name>
</gene>
<proteinExistence type="predicted"/>
<evidence type="ECO:0000256" key="1">
    <source>
        <dbReference type="ARBA" id="ARBA00022801"/>
    </source>
</evidence>
<dbReference type="InterPro" id="IPR000383">
    <property type="entry name" value="Xaa-Pro-like_dom"/>
</dbReference>
<dbReference type="InterPro" id="IPR013736">
    <property type="entry name" value="Xaa-Pro_dipept_C"/>
</dbReference>
<dbReference type="AlphaFoldDB" id="A0A9W9V9R3"/>
<protein>
    <recommendedName>
        <fullName evidence="2">Xaa-Pro dipeptidyl-peptidase C-terminal domain-containing protein</fullName>
    </recommendedName>
</protein>
<dbReference type="InterPro" id="IPR029058">
    <property type="entry name" value="AB_hydrolase_fold"/>
</dbReference>
<dbReference type="Gene3D" id="3.40.50.1820">
    <property type="entry name" value="alpha/beta hydrolase"/>
    <property type="match status" value="1"/>
</dbReference>
<reference evidence="3" key="2">
    <citation type="journal article" date="2023" name="IMA Fungus">
        <title>Comparative genomic study of the Penicillium genus elucidates a diverse pangenome and 15 lateral gene transfer events.</title>
        <authorList>
            <person name="Petersen C."/>
            <person name="Sorensen T."/>
            <person name="Nielsen M.R."/>
            <person name="Sondergaard T.E."/>
            <person name="Sorensen J.L."/>
            <person name="Fitzpatrick D.A."/>
            <person name="Frisvad J.C."/>
            <person name="Nielsen K.L."/>
        </authorList>
    </citation>
    <scope>NUCLEOTIDE SEQUENCE</scope>
    <source>
        <strain evidence="3">IBT 29864</strain>
    </source>
</reference>
<dbReference type="OrthoDB" id="416441at2759"/>
<dbReference type="Gene3D" id="1.10.3020.10">
    <property type="entry name" value="alpha-amino acid ester hydrolase ( Helical cap domain)"/>
    <property type="match status" value="1"/>
</dbReference>
<evidence type="ECO:0000313" key="4">
    <source>
        <dbReference type="Proteomes" id="UP001147782"/>
    </source>
</evidence>
<keyword evidence="4" id="KW-1185">Reference proteome</keyword>
<comment type="caution">
    <text evidence="3">The sequence shown here is derived from an EMBL/GenBank/DDBJ whole genome shotgun (WGS) entry which is preliminary data.</text>
</comment>
<sequence length="559" mass="62981">MAIKIIQVLTAEDSSPLAKEFHIPTRDGVTLATDVYLPPNLDGPKLSAIFVRTPYDKSSDYTSLKHEAKYYMSRGYAFISQDVRGKHRSTGETLPYTYDVNDAYDTVEWITQQPWSNGRVGVTGVSYYGFTAWAAVASGHPAIKAAVPQATSVDMGARHVASRWQQDVPSLSSVNDLLQIWTNNNGYLAAIDWAADTAQNVVGKAGDVLGKNISATKMLGERIYHQGWFNPYGDRHPYHTTNIPILHWQNWYDPGLAPAGMRDWRHFRSLANRNLHYLRANSADHAAFLLENVGDSSKIAYMNEDARERRISDECGEVADFFDEFVNEIRPQVPRVRARWHLGHVGWQSSTEYPPPCHPVKFTLSSTKSDIGYQMLMNEEITNLATTLSWVHDPNSPVPTSFDVEALWYLLAAYPDEREMANRDDVLTFRTEPFAENFDFCGQPTLQLDLDFLGPSTHLFAKLQDVYPDGTTHPISFGRAVIDKRMGPEVLLLLDDNAYRVQRGHRLQLQIQSSDFPIFIVHPGTEENPWIASKKEKSEHRIRIGGVGGASLSLPRIEV</sequence>
<dbReference type="SUPFAM" id="SSF49785">
    <property type="entry name" value="Galactose-binding domain-like"/>
    <property type="match status" value="1"/>
</dbReference>
<feature type="domain" description="Xaa-Pro dipeptidyl-peptidase C-terminal" evidence="2">
    <location>
        <begin position="319"/>
        <end position="553"/>
    </location>
</feature>